<reference evidence="2 3" key="1">
    <citation type="submission" date="2018-06" db="EMBL/GenBank/DDBJ databases">
        <authorList>
            <consortium name="Pathogen Informatics"/>
            <person name="Doyle S."/>
        </authorList>
    </citation>
    <scope>NUCLEOTIDE SEQUENCE [LARGE SCALE GENOMIC DNA]</scope>
    <source>
        <strain evidence="2 3">NCTC11086</strain>
    </source>
</reference>
<keyword evidence="1" id="KW-1133">Transmembrane helix</keyword>
<keyword evidence="1" id="KW-0812">Transmembrane</keyword>
<name>A0A2X3YJF6_STRSA</name>
<feature type="transmembrane region" description="Helical" evidence="1">
    <location>
        <begin position="12"/>
        <end position="31"/>
    </location>
</feature>
<evidence type="ECO:0000313" key="3">
    <source>
        <dbReference type="Proteomes" id="UP000248534"/>
    </source>
</evidence>
<dbReference type="AlphaFoldDB" id="A0A2X3YJF6"/>
<sequence length="208" mass="23168">MVKKFLQLSLKAKVILSALGITGLVLLAIIANYLFPFVAVAVILAAIAAEGDFSKLFPRAQPFIYDGGALGACFSSLVRELGQHTTLPDLNYWGYRQITITRDKRAVAIELYALIESNDNPIRKEYMERLVALHLNEQLSRNGLSIFPSGYTFKVHSVTEMPDALGVEFLVIRVIFGFDNESVLSLENQLQFQPVTLPVEKEAVDDDF</sequence>
<keyword evidence="1" id="KW-0472">Membrane</keyword>
<evidence type="ECO:0000313" key="2">
    <source>
        <dbReference type="EMBL" id="SQF72179.1"/>
    </source>
</evidence>
<accession>A0A2X3YJF6</accession>
<dbReference type="Proteomes" id="UP000248534">
    <property type="component" value="Chromosome 1"/>
</dbReference>
<proteinExistence type="predicted"/>
<protein>
    <submittedName>
        <fullName evidence="2">Uncharacterized protein</fullName>
    </submittedName>
</protein>
<organism evidence="2 3">
    <name type="scientific">Streptococcus sanguinis</name>
    <dbReference type="NCBI Taxonomy" id="1305"/>
    <lineage>
        <taxon>Bacteria</taxon>
        <taxon>Bacillati</taxon>
        <taxon>Bacillota</taxon>
        <taxon>Bacilli</taxon>
        <taxon>Lactobacillales</taxon>
        <taxon>Streptococcaceae</taxon>
        <taxon>Streptococcus</taxon>
    </lineage>
</organism>
<gene>
    <name evidence="2" type="ORF">NCTC11086_02135</name>
</gene>
<evidence type="ECO:0000256" key="1">
    <source>
        <dbReference type="SAM" id="Phobius"/>
    </source>
</evidence>
<dbReference type="EMBL" id="LS483364">
    <property type="protein sequence ID" value="SQF72179.1"/>
    <property type="molecule type" value="Genomic_DNA"/>
</dbReference>
<dbReference type="RefSeq" id="WP_111676689.1">
    <property type="nucleotide sequence ID" value="NZ_LS483364.1"/>
</dbReference>